<feature type="domain" description="SP-RING-type" evidence="6">
    <location>
        <begin position="873"/>
        <end position="963"/>
    </location>
</feature>
<dbReference type="RefSeq" id="XP_003841025.1">
    <property type="nucleotide sequence ID" value="XM_003840977.1"/>
</dbReference>
<dbReference type="VEuPathDB" id="FungiDB:LEMA_P089550.1"/>
<name>E5A2B1_LEPMJ</name>
<evidence type="ECO:0000259" key="6">
    <source>
        <dbReference type="PROSITE" id="PS51044"/>
    </source>
</evidence>
<evidence type="ECO:0000256" key="3">
    <source>
        <dbReference type="ARBA" id="ARBA00022833"/>
    </source>
</evidence>
<dbReference type="AlphaFoldDB" id="E5A2B1"/>
<dbReference type="Gene3D" id="3.30.40.10">
    <property type="entry name" value="Zinc/RING finger domain, C3HC4 (zinc finger)"/>
    <property type="match status" value="1"/>
</dbReference>
<protein>
    <recommendedName>
        <fullName evidence="6">SP-RING-type domain-containing protein</fullName>
    </recommendedName>
</protein>
<dbReference type="EMBL" id="FP929132">
    <property type="protein sequence ID" value="CBX97546.1"/>
    <property type="molecule type" value="Genomic_DNA"/>
</dbReference>
<dbReference type="OMA" id="DNWRCPI"/>
<evidence type="ECO:0000256" key="5">
    <source>
        <dbReference type="SAM" id="MobiDB-lite"/>
    </source>
</evidence>
<evidence type="ECO:0000313" key="8">
    <source>
        <dbReference type="Proteomes" id="UP000002668"/>
    </source>
</evidence>
<dbReference type="PANTHER" id="PTHR10782">
    <property type="entry name" value="ZINC FINGER MIZ DOMAIN-CONTAINING PROTEIN"/>
    <property type="match status" value="1"/>
</dbReference>
<evidence type="ECO:0000256" key="2">
    <source>
        <dbReference type="ARBA" id="ARBA00022771"/>
    </source>
</evidence>
<keyword evidence="8" id="KW-1185">Reference proteome</keyword>
<dbReference type="GO" id="GO:0000785">
    <property type="term" value="C:chromatin"/>
    <property type="evidence" value="ECO:0007669"/>
    <property type="project" value="TreeGrafter"/>
</dbReference>
<dbReference type="GO" id="GO:0061665">
    <property type="term" value="F:SUMO ligase activity"/>
    <property type="evidence" value="ECO:0007669"/>
    <property type="project" value="TreeGrafter"/>
</dbReference>
<dbReference type="STRING" id="985895.E5A2B1"/>
<feature type="region of interest" description="Disordered" evidence="5">
    <location>
        <begin position="22"/>
        <end position="186"/>
    </location>
</feature>
<dbReference type="Proteomes" id="UP000002668">
    <property type="component" value="Genome"/>
</dbReference>
<feature type="region of interest" description="Disordered" evidence="5">
    <location>
        <begin position="603"/>
        <end position="665"/>
    </location>
</feature>
<accession>E5A2B1</accession>
<reference evidence="8" key="1">
    <citation type="journal article" date="2011" name="Nat. Commun.">
        <title>Effector diversification within compartments of the Leptosphaeria maculans genome affected by Repeat-Induced Point mutations.</title>
        <authorList>
            <person name="Rouxel T."/>
            <person name="Grandaubert J."/>
            <person name="Hane J.K."/>
            <person name="Hoede C."/>
            <person name="van de Wouw A.P."/>
            <person name="Couloux A."/>
            <person name="Dominguez V."/>
            <person name="Anthouard V."/>
            <person name="Bally P."/>
            <person name="Bourras S."/>
            <person name="Cozijnsen A.J."/>
            <person name="Ciuffetti L.M."/>
            <person name="Degrave A."/>
            <person name="Dilmaghani A."/>
            <person name="Duret L."/>
            <person name="Fudal I."/>
            <person name="Goodwin S.B."/>
            <person name="Gout L."/>
            <person name="Glaser N."/>
            <person name="Linglin J."/>
            <person name="Kema G.H.J."/>
            <person name="Lapalu N."/>
            <person name="Lawrence C.B."/>
            <person name="May K."/>
            <person name="Meyer M."/>
            <person name="Ollivier B."/>
            <person name="Poulain J."/>
            <person name="Schoch C.L."/>
            <person name="Simon A."/>
            <person name="Spatafora J.W."/>
            <person name="Stachowiak A."/>
            <person name="Turgeon B.G."/>
            <person name="Tyler B.M."/>
            <person name="Vincent D."/>
            <person name="Weissenbach J."/>
            <person name="Amselem J."/>
            <person name="Quesneville H."/>
            <person name="Oliver R.P."/>
            <person name="Wincker P."/>
            <person name="Balesdent M.-H."/>
            <person name="Howlett B.J."/>
        </authorList>
    </citation>
    <scope>NUCLEOTIDE SEQUENCE [LARGE SCALE GENOMIC DNA]</scope>
    <source>
        <strain evidence="8">JN3 / isolate v23.1.3 / race Av1-4-5-6-7-8</strain>
    </source>
</reference>
<dbReference type="GeneID" id="13281637"/>
<dbReference type="InterPro" id="IPR013083">
    <property type="entry name" value="Znf_RING/FYVE/PHD"/>
</dbReference>
<evidence type="ECO:0000256" key="4">
    <source>
        <dbReference type="PROSITE-ProRule" id="PRU00452"/>
    </source>
</evidence>
<dbReference type="InterPro" id="IPR004181">
    <property type="entry name" value="Znf_MIZ"/>
</dbReference>
<feature type="compositionally biased region" description="Low complexity" evidence="5">
    <location>
        <begin position="38"/>
        <end position="48"/>
    </location>
</feature>
<gene>
    <name evidence="7" type="ORF">LEMA_P089550.1</name>
</gene>
<feature type="region of interest" description="Disordered" evidence="5">
    <location>
        <begin position="542"/>
        <end position="568"/>
    </location>
</feature>
<dbReference type="OrthoDB" id="27975at2759"/>
<proteinExistence type="predicted"/>
<feature type="compositionally biased region" description="Polar residues" evidence="5">
    <location>
        <begin position="609"/>
        <end position="635"/>
    </location>
</feature>
<dbReference type="GO" id="GO:0016925">
    <property type="term" value="P:protein sumoylation"/>
    <property type="evidence" value="ECO:0007669"/>
    <property type="project" value="TreeGrafter"/>
</dbReference>
<evidence type="ECO:0000313" key="7">
    <source>
        <dbReference type="EMBL" id="CBX97546.1"/>
    </source>
</evidence>
<keyword evidence="3" id="KW-0862">Zinc</keyword>
<dbReference type="HOGENOM" id="CLU_004153_2_0_1"/>
<evidence type="ECO:0000256" key="1">
    <source>
        <dbReference type="ARBA" id="ARBA00022723"/>
    </source>
</evidence>
<feature type="compositionally biased region" description="Basic and acidic residues" evidence="5">
    <location>
        <begin position="215"/>
        <end position="226"/>
    </location>
</feature>
<feature type="compositionally biased region" description="Polar residues" evidence="5">
    <location>
        <begin position="256"/>
        <end position="272"/>
    </location>
</feature>
<dbReference type="GO" id="GO:0008270">
    <property type="term" value="F:zinc ion binding"/>
    <property type="evidence" value="ECO:0007669"/>
    <property type="project" value="UniProtKB-KW"/>
</dbReference>
<keyword evidence="1" id="KW-0479">Metal-binding</keyword>
<feature type="region of interest" description="Disordered" evidence="5">
    <location>
        <begin position="202"/>
        <end position="286"/>
    </location>
</feature>
<dbReference type="PROSITE" id="PS51044">
    <property type="entry name" value="ZF_SP_RING"/>
    <property type="match status" value="1"/>
</dbReference>
<dbReference type="Pfam" id="PF02891">
    <property type="entry name" value="zf-MIZ"/>
    <property type="match status" value="1"/>
</dbReference>
<dbReference type="eggNOG" id="KOG2169">
    <property type="taxonomic scope" value="Eukaryota"/>
</dbReference>
<keyword evidence="2 4" id="KW-0863">Zinc-finger</keyword>
<dbReference type="InParanoid" id="E5A2B1"/>
<feature type="compositionally biased region" description="Polar residues" evidence="5">
    <location>
        <begin position="654"/>
        <end position="663"/>
    </location>
</feature>
<organism evidence="8">
    <name type="scientific">Leptosphaeria maculans (strain JN3 / isolate v23.1.3 / race Av1-4-5-6-7-8)</name>
    <name type="common">Blackleg fungus</name>
    <name type="synonym">Phoma lingam</name>
    <dbReference type="NCBI Taxonomy" id="985895"/>
    <lineage>
        <taxon>Eukaryota</taxon>
        <taxon>Fungi</taxon>
        <taxon>Dikarya</taxon>
        <taxon>Ascomycota</taxon>
        <taxon>Pezizomycotina</taxon>
        <taxon>Dothideomycetes</taxon>
        <taxon>Pleosporomycetidae</taxon>
        <taxon>Pleosporales</taxon>
        <taxon>Pleosporineae</taxon>
        <taxon>Leptosphaeriaceae</taxon>
        <taxon>Plenodomus</taxon>
        <taxon>Plenodomus lingam/Leptosphaeria maculans species complex</taxon>
    </lineage>
</organism>
<sequence length="1011" mass="112692">MARHARPPASVSSQDVQNTLNCALGNLGGKQKSWMVDPSAQPAQSASALHHGPAATRPPIRQDAHSVQPRRRGRPRKDQQSTPATAPSKRPAHSSPTLHALPFTRTPSTSSSPHLANLVSPQHADRRRQSHVANFPSPRSREEYQVTCTRLPTPPLHEPSGGQFVDADSRRQNPAYNSSVADTPLEPISADLIQNAPREAPLQQFRPTNIPPQEHTPDQDRLRMAESETNASPRSTGSDRVRRAPLTSVQRHHGPTLQQANSPSPSLKQVSSEHGPLPDPPYSSQSVQVQLAAVPFQPHAQPTPRTWYTQQDCWQAIHRFETTQTPSSRGRDVNRLLVLKTAIQQQDWFYLTLHQYYCILDVDRTIVPMALLSQPRLPQAMQLLRDVLGANNNLSTVYLDFFATFPAPIEQVAARWPVMFEQQGLGFLLFLTYSPDIQTLKHTCDERGFPLLAHEMIVNYKIASSTFQRLLFTSCLRWICRGFSQGPYDPYFETKTLTILEKNRVAFYQHALRPQQEPFEEGIMFGRPLRKLVKEHEAALRNQTHSLASRSAGSGQSRLLPKQSQQQANLNSGLLTPTLSSNDKSAHQQPLQGDILQMRIQDRPRSRPALQSNASVSSLSTQRSYQSHGSPQSRPGPSHAQRPRTGAPLLPPSGWTQPLQRTPNPVRFGLHQAHLRSPVLKAPSSPRSSLFCFAQGFIKQPVRLSDAVRAIETLCFTLTATEMSTIAREVTNELGCSTRAVTEASKMIRLRCIKWTSVVPPSEHEWAIADTAWIPYSYMRFNDTALEQRRKVHYGKDQPIDMTQLVQEGVNTLEITVMSASTETLYTEYLVAIESLGIQTRDSIKEECLSRRVPASTVLESIKQKFSDPGASDDDDVAIVDASLNISIYDPFSASSICDIPVRTKSCAHNDCFDLEIFLNSRTRTGDVTRADVWRCPICAADARPSQLIVDGFLEEVKRELESKGLGNTRTIVVGVDGTWKPKLGSREGVSDETPPPEAQGRQRQIIDLSD</sequence>
<feature type="region of interest" description="Disordered" evidence="5">
    <location>
        <begin position="983"/>
        <end position="1011"/>
    </location>
</feature>
<feature type="compositionally biased region" description="Polar residues" evidence="5">
    <location>
        <begin position="172"/>
        <end position="181"/>
    </location>
</feature>
<feature type="compositionally biased region" description="Polar residues" evidence="5">
    <location>
        <begin position="227"/>
        <end position="236"/>
    </location>
</feature>
<dbReference type="PANTHER" id="PTHR10782:SF4">
    <property type="entry name" value="TONALLI, ISOFORM E"/>
    <property type="match status" value="1"/>
</dbReference>